<dbReference type="InterPro" id="IPR027417">
    <property type="entry name" value="P-loop_NTPase"/>
</dbReference>
<evidence type="ECO:0000259" key="1">
    <source>
        <dbReference type="Pfam" id="PF00485"/>
    </source>
</evidence>
<proteinExistence type="predicted"/>
<sequence length="224" mass="25795">MDELVQKINQEFNDDFMTIAVAGPVSVGKSTFANKLASALTQQATVISTDDFLMPNSMLMTKNLFNQKGFPQTYDLEKLEQVMTRFKSGELSVQIPCYTQELADIHPKKKQTIKKPEILIIEGVVALQLQQTDFKIYLDASLIDIKAWYLTRTLAMTALSKNDPKSWRYQYTRMPIVEFSNLVMKIWDETNQVNLDRYILPSKQRADALVMFDENHDIKQVTIK</sequence>
<keyword evidence="2" id="KW-0808">Transferase</keyword>
<dbReference type="AlphaFoldDB" id="A0A9Q3SWQ3"/>
<dbReference type="EMBL" id="FBSY01000020">
    <property type="protein sequence ID" value="CUW19546.1"/>
    <property type="molecule type" value="Genomic_DNA"/>
</dbReference>
<accession>A0A9Q3SWQ3</accession>
<dbReference type="GO" id="GO:0005524">
    <property type="term" value="F:ATP binding"/>
    <property type="evidence" value="ECO:0007669"/>
    <property type="project" value="InterPro"/>
</dbReference>
<dbReference type="Gene3D" id="3.40.50.300">
    <property type="entry name" value="P-loop containing nucleotide triphosphate hydrolases"/>
    <property type="match status" value="1"/>
</dbReference>
<keyword evidence="3" id="KW-0418">Kinase</keyword>
<evidence type="ECO:0000313" key="3">
    <source>
        <dbReference type="EMBL" id="MBZ5962350.1"/>
    </source>
</evidence>
<evidence type="ECO:0000313" key="4">
    <source>
        <dbReference type="Proteomes" id="UP000199271"/>
    </source>
</evidence>
<reference evidence="2 4" key="1">
    <citation type="submission" date="2015-12" db="EMBL/GenBank/DDBJ databases">
        <authorList>
            <person name="Andreevskaya M."/>
        </authorList>
    </citation>
    <scope>NUCLEOTIDE SEQUENCE [LARGE SCALE GENOMIC DNA]</scope>
    <source>
        <strain evidence="2 4">C122c</strain>
    </source>
</reference>
<evidence type="ECO:0000313" key="2">
    <source>
        <dbReference type="EMBL" id="CUW19546.1"/>
    </source>
</evidence>
<feature type="domain" description="Phosphoribulokinase/uridine kinase" evidence="1">
    <location>
        <begin position="19"/>
        <end position="146"/>
    </location>
</feature>
<dbReference type="Pfam" id="PF00485">
    <property type="entry name" value="PRK"/>
    <property type="match status" value="1"/>
</dbReference>
<dbReference type="OMA" id="MQRKGFP"/>
<dbReference type="GeneID" id="34300226"/>
<reference evidence="3" key="2">
    <citation type="submission" date="2021-05" db="EMBL/GenBank/DDBJ databases">
        <title>Pangenome of Leuconostoc gelidum warrants species status for Leuconostoc gelidum subsp. gasicomitatum.</title>
        <authorList>
            <person name="Johansson P."/>
            <person name="Sade E."/>
            <person name="Hultman J."/>
            <person name="Auvinen P."/>
            <person name="Bjorkroth J."/>
        </authorList>
    </citation>
    <scope>NUCLEOTIDE SEQUENCE</scope>
    <source>
        <strain evidence="3">A.21.4</strain>
    </source>
</reference>
<dbReference type="Proteomes" id="UP000199271">
    <property type="component" value="Unassembled WGS sequence"/>
</dbReference>
<dbReference type="Proteomes" id="UP000752647">
    <property type="component" value="Unassembled WGS sequence"/>
</dbReference>
<dbReference type="SUPFAM" id="SSF52540">
    <property type="entry name" value="P-loop containing nucleoside triphosphate hydrolases"/>
    <property type="match status" value="1"/>
</dbReference>
<dbReference type="EMBL" id="JAHBFI010000009">
    <property type="protein sequence ID" value="MBZ5962350.1"/>
    <property type="molecule type" value="Genomic_DNA"/>
</dbReference>
<gene>
    <name evidence="2" type="ORF">C122C_0277</name>
    <name evidence="3" type="ORF">KIJ12_04140</name>
</gene>
<dbReference type="InterPro" id="IPR006083">
    <property type="entry name" value="PRK/URK"/>
</dbReference>
<name>A0A9Q3SWQ3_9LACO</name>
<comment type="caution">
    <text evidence="3">The sequence shown here is derived from an EMBL/GenBank/DDBJ whole genome shotgun (WGS) entry which is preliminary data.</text>
</comment>
<dbReference type="PANTHER" id="PTHR10285">
    <property type="entry name" value="URIDINE KINASE"/>
    <property type="match status" value="1"/>
</dbReference>
<dbReference type="RefSeq" id="WP_013232002.1">
    <property type="nucleotide sequence ID" value="NZ_BPKT01000012.1"/>
</dbReference>
<protein>
    <submittedName>
        <fullName evidence="2 3">Pantothenate kinase</fullName>
        <ecNumber evidence="2">2.7.1.33</ecNumber>
    </submittedName>
</protein>
<organism evidence="3 5">
    <name type="scientific">Leuconostoc gasicomitatum</name>
    <dbReference type="NCBI Taxonomy" id="115778"/>
    <lineage>
        <taxon>Bacteria</taxon>
        <taxon>Bacillati</taxon>
        <taxon>Bacillota</taxon>
        <taxon>Bacilli</taxon>
        <taxon>Lactobacillales</taxon>
        <taxon>Lactobacillaceae</taxon>
        <taxon>Leuconostoc</taxon>
        <taxon>Leuconostoc gelidum group</taxon>
    </lineage>
</organism>
<dbReference type="EC" id="2.7.1.33" evidence="2"/>
<dbReference type="GO" id="GO:0004594">
    <property type="term" value="F:pantothenate kinase activity"/>
    <property type="evidence" value="ECO:0007669"/>
    <property type="project" value="UniProtKB-EC"/>
</dbReference>
<keyword evidence="4" id="KW-1185">Reference proteome</keyword>
<evidence type="ECO:0000313" key="5">
    <source>
        <dbReference type="Proteomes" id="UP000752647"/>
    </source>
</evidence>